<dbReference type="InterPro" id="IPR054254">
    <property type="entry name" value="DUF6985"/>
</dbReference>
<feature type="region of interest" description="Disordered" evidence="1">
    <location>
        <begin position="36"/>
        <end position="56"/>
    </location>
</feature>
<evidence type="ECO:0000313" key="3">
    <source>
        <dbReference type="EMBL" id="QDV59047.1"/>
    </source>
</evidence>
<evidence type="ECO:0000259" key="2">
    <source>
        <dbReference type="Pfam" id="PF22481"/>
    </source>
</evidence>
<reference evidence="3 4" key="1">
    <citation type="submission" date="2019-02" db="EMBL/GenBank/DDBJ databases">
        <title>Deep-cultivation of Planctomycetes and their phenomic and genomic characterization uncovers novel biology.</title>
        <authorList>
            <person name="Wiegand S."/>
            <person name="Jogler M."/>
            <person name="Boedeker C."/>
            <person name="Pinto D."/>
            <person name="Vollmers J."/>
            <person name="Rivas-Marin E."/>
            <person name="Kohn T."/>
            <person name="Peeters S.H."/>
            <person name="Heuer A."/>
            <person name="Rast P."/>
            <person name="Oberbeckmann S."/>
            <person name="Bunk B."/>
            <person name="Jeske O."/>
            <person name="Meyerdierks A."/>
            <person name="Storesund J.E."/>
            <person name="Kallscheuer N."/>
            <person name="Luecker S."/>
            <person name="Lage O.M."/>
            <person name="Pohl T."/>
            <person name="Merkel B.J."/>
            <person name="Hornburger P."/>
            <person name="Mueller R.-W."/>
            <person name="Bruemmer F."/>
            <person name="Labrenz M."/>
            <person name="Spormann A.M."/>
            <person name="Op den Camp H."/>
            <person name="Overmann J."/>
            <person name="Amann R."/>
            <person name="Jetten M.S.M."/>
            <person name="Mascher T."/>
            <person name="Medema M.H."/>
            <person name="Devos D.P."/>
            <person name="Kaster A.-K."/>
            <person name="Ovreas L."/>
            <person name="Rohde M."/>
            <person name="Galperin M.Y."/>
            <person name="Jogler C."/>
        </authorList>
    </citation>
    <scope>NUCLEOTIDE SEQUENCE [LARGE SCALE GENOMIC DNA]</scope>
    <source>
        <strain evidence="3 4">Mal33</strain>
    </source>
</reference>
<sequence length="178" mass="19446">MFNTTAPDYPASVIGQFHRISTVRLDAFSGMQITNGPYGAISEPGPSDGTTHASADKEIPESEFISAIAWVLKHQTEIRKDFFAPFVDEYEEMRDILICDLGDEKAAKLVPKISSPEDLSPLCGLVALHIRGLNDTGEARFGIELGCNWEDEHGAGVRFNGLQIEEAGHADVSFLFCS</sequence>
<dbReference type="Pfam" id="PF22481">
    <property type="entry name" value="DUF6985"/>
    <property type="match status" value="1"/>
</dbReference>
<evidence type="ECO:0000313" key="4">
    <source>
        <dbReference type="Proteomes" id="UP000316770"/>
    </source>
</evidence>
<dbReference type="RefSeq" id="WP_145290089.1">
    <property type="nucleotide sequence ID" value="NZ_CP036318.1"/>
</dbReference>
<name>A0A518J133_9BACT</name>
<proteinExistence type="predicted"/>
<dbReference type="AlphaFoldDB" id="A0A518J133"/>
<feature type="domain" description="DUF6985" evidence="2">
    <location>
        <begin position="54"/>
        <end position="172"/>
    </location>
</feature>
<evidence type="ECO:0000256" key="1">
    <source>
        <dbReference type="SAM" id="MobiDB-lite"/>
    </source>
</evidence>
<dbReference type="Proteomes" id="UP000316770">
    <property type="component" value="Chromosome"/>
</dbReference>
<organism evidence="3 4">
    <name type="scientific">Rosistilla oblonga</name>
    <dbReference type="NCBI Taxonomy" id="2527990"/>
    <lineage>
        <taxon>Bacteria</taxon>
        <taxon>Pseudomonadati</taxon>
        <taxon>Planctomycetota</taxon>
        <taxon>Planctomycetia</taxon>
        <taxon>Pirellulales</taxon>
        <taxon>Pirellulaceae</taxon>
        <taxon>Rosistilla</taxon>
    </lineage>
</organism>
<protein>
    <recommendedName>
        <fullName evidence="2">DUF6985 domain-containing protein</fullName>
    </recommendedName>
</protein>
<keyword evidence="4" id="KW-1185">Reference proteome</keyword>
<gene>
    <name evidence="3" type="ORF">Mal33_50720</name>
</gene>
<dbReference type="EMBL" id="CP036318">
    <property type="protein sequence ID" value="QDV59047.1"/>
    <property type="molecule type" value="Genomic_DNA"/>
</dbReference>
<accession>A0A518J133</accession>